<dbReference type="FunFam" id="1.20.1250.20:FF:000037">
    <property type="entry name" value="Protein NRT1/ PTR FAMILY 5.2"/>
    <property type="match status" value="1"/>
</dbReference>
<dbReference type="InterPro" id="IPR000109">
    <property type="entry name" value="POT_fam"/>
</dbReference>
<dbReference type="AlphaFoldDB" id="A0AA41V394"/>
<comment type="similarity">
    <text evidence="2">Belongs to the major facilitator superfamily. Proton-dependent oligopeptide transporter (POT/PTR) (TC 2.A.17) family.</text>
</comment>
<dbReference type="Gene3D" id="1.20.1250.20">
    <property type="entry name" value="MFS general substrate transporter like domains"/>
    <property type="match status" value="1"/>
</dbReference>
<feature type="transmembrane region" description="Helical" evidence="9">
    <location>
        <begin position="143"/>
        <end position="164"/>
    </location>
</feature>
<evidence type="ECO:0000256" key="3">
    <source>
        <dbReference type="ARBA" id="ARBA00022448"/>
    </source>
</evidence>
<dbReference type="InterPro" id="IPR036259">
    <property type="entry name" value="MFS_trans_sf"/>
</dbReference>
<evidence type="ECO:0000256" key="2">
    <source>
        <dbReference type="ARBA" id="ARBA00005982"/>
    </source>
</evidence>
<evidence type="ECO:0000256" key="8">
    <source>
        <dbReference type="SAM" id="MobiDB-lite"/>
    </source>
</evidence>
<evidence type="ECO:0000313" key="11">
    <source>
        <dbReference type="Proteomes" id="UP001177140"/>
    </source>
</evidence>
<evidence type="ECO:0000256" key="6">
    <source>
        <dbReference type="ARBA" id="ARBA00022989"/>
    </source>
</evidence>
<dbReference type="EMBL" id="JAJJMA010128217">
    <property type="protein sequence ID" value="MCL7032900.1"/>
    <property type="molecule type" value="Genomic_DNA"/>
</dbReference>
<feature type="transmembrane region" description="Helical" evidence="9">
    <location>
        <begin position="392"/>
        <end position="414"/>
    </location>
</feature>
<dbReference type="PROSITE" id="PS01022">
    <property type="entry name" value="PTR2_1"/>
    <property type="match status" value="1"/>
</dbReference>
<evidence type="ECO:0000256" key="1">
    <source>
        <dbReference type="ARBA" id="ARBA00004141"/>
    </source>
</evidence>
<name>A0AA41V394_PAPNU</name>
<proteinExistence type="inferred from homology"/>
<dbReference type="Pfam" id="PF00854">
    <property type="entry name" value="PTR2"/>
    <property type="match status" value="1"/>
</dbReference>
<feature type="transmembrane region" description="Helical" evidence="9">
    <location>
        <begin position="563"/>
        <end position="582"/>
    </location>
</feature>
<comment type="caution">
    <text evidence="10">The sequence shown here is derived from an EMBL/GenBank/DDBJ whole genome shotgun (WGS) entry which is preliminary data.</text>
</comment>
<evidence type="ECO:0000256" key="4">
    <source>
        <dbReference type="ARBA" id="ARBA00022553"/>
    </source>
</evidence>
<accession>A0AA41V394</accession>
<evidence type="ECO:0000256" key="7">
    <source>
        <dbReference type="ARBA" id="ARBA00023136"/>
    </source>
</evidence>
<dbReference type="GO" id="GO:0042937">
    <property type="term" value="F:tripeptide transmembrane transporter activity"/>
    <property type="evidence" value="ECO:0007669"/>
    <property type="project" value="InterPro"/>
</dbReference>
<feature type="transmembrane region" description="Helical" evidence="9">
    <location>
        <begin position="221"/>
        <end position="242"/>
    </location>
</feature>
<feature type="transmembrane region" description="Helical" evidence="9">
    <location>
        <begin position="170"/>
        <end position="187"/>
    </location>
</feature>
<dbReference type="GO" id="GO:0016020">
    <property type="term" value="C:membrane"/>
    <property type="evidence" value="ECO:0007669"/>
    <property type="project" value="UniProtKB-SubCell"/>
</dbReference>
<organism evidence="10 11">
    <name type="scientific">Papaver nudicaule</name>
    <name type="common">Iceland poppy</name>
    <dbReference type="NCBI Taxonomy" id="74823"/>
    <lineage>
        <taxon>Eukaryota</taxon>
        <taxon>Viridiplantae</taxon>
        <taxon>Streptophyta</taxon>
        <taxon>Embryophyta</taxon>
        <taxon>Tracheophyta</taxon>
        <taxon>Spermatophyta</taxon>
        <taxon>Magnoliopsida</taxon>
        <taxon>Ranunculales</taxon>
        <taxon>Papaveraceae</taxon>
        <taxon>Papaveroideae</taxon>
        <taxon>Papaver</taxon>
    </lineage>
</organism>
<reference evidence="10" key="1">
    <citation type="submission" date="2022-03" db="EMBL/GenBank/DDBJ databases">
        <title>A functionally conserved STORR gene fusion in Papaver species that diverged 16.8 million years ago.</title>
        <authorList>
            <person name="Catania T."/>
        </authorList>
    </citation>
    <scope>NUCLEOTIDE SEQUENCE</scope>
    <source>
        <strain evidence="10">S-191538</strain>
    </source>
</reference>
<keyword evidence="11" id="KW-1185">Reference proteome</keyword>
<keyword evidence="7 9" id="KW-0472">Membrane</keyword>
<evidence type="ECO:0008006" key="12">
    <source>
        <dbReference type="Google" id="ProtNLM"/>
    </source>
</evidence>
<dbReference type="CDD" id="cd17417">
    <property type="entry name" value="MFS_NPF5"/>
    <property type="match status" value="1"/>
</dbReference>
<keyword evidence="6 9" id="KW-1133">Transmembrane helix</keyword>
<comment type="subcellular location">
    <subcellularLocation>
        <location evidence="1">Membrane</location>
        <topology evidence="1">Multi-pass membrane protein</topology>
    </subcellularLocation>
</comment>
<keyword evidence="4" id="KW-0597">Phosphoprotein</keyword>
<gene>
    <name evidence="10" type="ORF">MKW94_025524</name>
</gene>
<dbReference type="InterPro" id="IPR018456">
    <property type="entry name" value="PTR2_symporter_CS"/>
</dbReference>
<keyword evidence="3" id="KW-0813">Transport</keyword>
<sequence length="607" mass="67173">MAVSSYSLDGNGELEIEEPLLITTTTCSTSSSSSSSDDNGGNRNIGIGDAVDGVVDYKGDKVFDRSKYGGWKSAYFIIGIDIADSFTYWGISSNLISFLTGSLSQSTVKAAVNINVWNGAMSMLPLLGAFVADSYLGRFRTILFSSVIYILGLGLLTLSVMLPFDHITSGSPSAFQVIFFFFSLYLMGTARAGCKSSAQAFGADQFEGGDPKECKSKSSFFNWWFFGLCFGSSFSHLTLNYIQDNMGWSLGFGIPCIVMAAAIVVFLLRTKSYRYTVNEEKQNPLIRIIRVFIAAAKNWRKFSSPNTIQEEYKHLGANNFKFLDKALINNYNSSSRVNSLPCTVSQVDEAKAVVKLVPIWVTCLIYAIVNAQSSTFGVKQGKTMDRKIGADFQIPSASIQIFESVSIVIFVAIYDRVFVPLARTITGNRNGITMLQRIGCGIFLSTATMLVAATVEKRRLQTALKFGLIDMPQVTVPMSVWWLAPQYVLFGIADVFTIVGMQEFFYDQVPNELRAVGLCLFSSIIGTGHLLSGFLISTIHYLTSRSGHYSWFSDNLNRAHVDYFYWLLAGFSAFELATFIYMSNSYVYKTVKGELQMQQGHLIEPVD</sequence>
<feature type="transmembrane region" description="Helical" evidence="9">
    <location>
        <begin position="248"/>
        <end position="268"/>
    </location>
</feature>
<dbReference type="GO" id="GO:0071916">
    <property type="term" value="F:dipeptide transmembrane transporter activity"/>
    <property type="evidence" value="ECO:0007669"/>
    <property type="project" value="InterPro"/>
</dbReference>
<keyword evidence="5 9" id="KW-0812">Transmembrane</keyword>
<dbReference type="SUPFAM" id="SSF103473">
    <property type="entry name" value="MFS general substrate transporter"/>
    <property type="match status" value="1"/>
</dbReference>
<feature type="transmembrane region" description="Helical" evidence="9">
    <location>
        <begin position="518"/>
        <end position="543"/>
    </location>
</feature>
<evidence type="ECO:0000313" key="10">
    <source>
        <dbReference type="EMBL" id="MCL7032900.1"/>
    </source>
</evidence>
<protein>
    <recommendedName>
        <fullName evidence="12">NPF family transporter</fullName>
    </recommendedName>
</protein>
<dbReference type="InterPro" id="IPR044739">
    <property type="entry name" value="NRT1/PTR"/>
</dbReference>
<dbReference type="PANTHER" id="PTHR11654">
    <property type="entry name" value="OLIGOPEPTIDE TRANSPORTER-RELATED"/>
    <property type="match status" value="1"/>
</dbReference>
<evidence type="ECO:0000256" key="5">
    <source>
        <dbReference type="ARBA" id="ARBA00022692"/>
    </source>
</evidence>
<evidence type="ECO:0000256" key="9">
    <source>
        <dbReference type="SAM" id="Phobius"/>
    </source>
</evidence>
<feature type="transmembrane region" description="Helical" evidence="9">
    <location>
        <begin position="434"/>
        <end position="455"/>
    </location>
</feature>
<feature type="region of interest" description="Disordered" evidence="8">
    <location>
        <begin position="26"/>
        <end position="45"/>
    </location>
</feature>
<feature type="transmembrane region" description="Helical" evidence="9">
    <location>
        <begin position="487"/>
        <end position="506"/>
    </location>
</feature>
<dbReference type="Proteomes" id="UP001177140">
    <property type="component" value="Unassembled WGS sequence"/>
</dbReference>